<proteinExistence type="predicted"/>
<organism evidence="1 2">
    <name type="scientific">Haemonchus contortus</name>
    <name type="common">Barber pole worm</name>
    <dbReference type="NCBI Taxonomy" id="6289"/>
    <lineage>
        <taxon>Eukaryota</taxon>
        <taxon>Metazoa</taxon>
        <taxon>Ecdysozoa</taxon>
        <taxon>Nematoda</taxon>
        <taxon>Chromadorea</taxon>
        <taxon>Rhabditida</taxon>
        <taxon>Rhabditina</taxon>
        <taxon>Rhabditomorpha</taxon>
        <taxon>Strongyloidea</taxon>
        <taxon>Trichostrongylidae</taxon>
        <taxon>Haemonchus</taxon>
    </lineage>
</organism>
<name>A0A7I4Z5B8_HAECO</name>
<reference evidence="2" key="1">
    <citation type="submission" date="2020-12" db="UniProtKB">
        <authorList>
            <consortium name="WormBaseParasite"/>
        </authorList>
    </citation>
    <scope>IDENTIFICATION</scope>
    <source>
        <strain evidence="2">MHco3</strain>
    </source>
</reference>
<dbReference type="AlphaFoldDB" id="A0A7I4Z5B8"/>
<dbReference type="Proteomes" id="UP000025227">
    <property type="component" value="Unplaced"/>
</dbReference>
<sequence length="210" mass="24809">MMEDDDVIIIGERRVGDDDVVIVEERHLDPLEQWVRRVNRPLPEITLEFMLKVMGHPEYRLFMIKNLLALDDLDEKLNRVEIILLNYISKRNLQNFFCTEEDKRATRQLAKNFLIMAIRLSLDILAIQEYLYILLVATFPKKRGKLAKAMLEYEEDLNTFKENFGKWMVFATVLETDVFGSIAGITFEPEKAVDKKKEARLKRKRPWTDD</sequence>
<dbReference type="WBParaSite" id="HCON_00187310-00001">
    <property type="protein sequence ID" value="HCON_00187310-00001"/>
    <property type="gene ID" value="HCON_00187310"/>
</dbReference>
<evidence type="ECO:0000313" key="2">
    <source>
        <dbReference type="WBParaSite" id="HCON_00187310-00001"/>
    </source>
</evidence>
<protein>
    <submittedName>
        <fullName evidence="2">Uncharacterized protein</fullName>
    </submittedName>
</protein>
<keyword evidence="1" id="KW-1185">Reference proteome</keyword>
<evidence type="ECO:0000313" key="1">
    <source>
        <dbReference type="Proteomes" id="UP000025227"/>
    </source>
</evidence>
<accession>A0A7I4Z5B8</accession>